<proteinExistence type="predicted"/>
<organism evidence="1 2">
    <name type="scientific">Chitinophaga solisilvae</name>
    <dbReference type="NCBI Taxonomy" id="1233460"/>
    <lineage>
        <taxon>Bacteria</taxon>
        <taxon>Pseudomonadati</taxon>
        <taxon>Bacteroidota</taxon>
        <taxon>Chitinophagia</taxon>
        <taxon>Chitinophagales</taxon>
        <taxon>Chitinophagaceae</taxon>
        <taxon>Chitinophaga</taxon>
    </lineage>
</organism>
<dbReference type="EMBL" id="RIAR02000001">
    <property type="protein sequence ID" value="NSL90212.1"/>
    <property type="molecule type" value="Genomic_DNA"/>
</dbReference>
<sequence length="108" mass="12368">MVAQHMNLNIRYDAPDAIWDKVPVIYQQLNGWIGFCPKGEPGHEGLPYWFSFNEQEKHISASVEPSGLQFTGLLDTNEWGIWVQKIKEVATRELGYKVGEIELGEVDY</sequence>
<comment type="caution">
    <text evidence="1">The sequence shown here is derived from an EMBL/GenBank/DDBJ whole genome shotgun (WGS) entry which is preliminary data.</text>
</comment>
<reference evidence="1" key="1">
    <citation type="submission" date="2020-05" db="EMBL/GenBank/DDBJ databases">
        <title>Chitinophaga laudate sp. nov., isolated from a tropical peat swamp.</title>
        <authorList>
            <person name="Goh C.B.S."/>
            <person name="Lee M.S."/>
            <person name="Parimannan S."/>
            <person name="Pasbakhsh P."/>
            <person name="Yule C.M."/>
            <person name="Rajandas H."/>
            <person name="Loke S."/>
            <person name="Croft L."/>
            <person name="Tan J.B.L."/>
        </authorList>
    </citation>
    <scope>NUCLEOTIDE SEQUENCE</scope>
    <source>
        <strain evidence="1">Mgbs1</strain>
    </source>
</reference>
<evidence type="ECO:0000313" key="1">
    <source>
        <dbReference type="EMBL" id="NSL90212.1"/>
    </source>
</evidence>
<protein>
    <submittedName>
        <fullName evidence="1">Uncharacterized protein</fullName>
    </submittedName>
</protein>
<dbReference type="AlphaFoldDB" id="A0A3S1D0H5"/>
<evidence type="ECO:0000313" key="2">
    <source>
        <dbReference type="Proteomes" id="UP000281028"/>
    </source>
</evidence>
<accession>A0A3S1D0H5</accession>
<dbReference type="Proteomes" id="UP000281028">
    <property type="component" value="Unassembled WGS sequence"/>
</dbReference>
<dbReference type="OrthoDB" id="1930967at2"/>
<name>A0A3S1D0H5_9BACT</name>
<gene>
    <name evidence="1" type="ORF">ECE50_025480</name>
</gene>
<keyword evidence="2" id="KW-1185">Reference proteome</keyword>